<feature type="region of interest" description="Disordered" evidence="1">
    <location>
        <begin position="199"/>
        <end position="350"/>
    </location>
</feature>
<feature type="compositionally biased region" description="Basic and acidic residues" evidence="1">
    <location>
        <begin position="281"/>
        <end position="293"/>
    </location>
</feature>
<feature type="compositionally biased region" description="Acidic residues" evidence="1">
    <location>
        <begin position="294"/>
        <end position="305"/>
    </location>
</feature>
<proteinExistence type="predicted"/>
<feature type="compositionally biased region" description="Basic residues" evidence="1">
    <location>
        <begin position="154"/>
        <end position="169"/>
    </location>
</feature>
<reference evidence="2" key="1">
    <citation type="journal article" date="2022" name="Int. J. Mol. Sci.">
        <title>Draft Genome of Tanacetum Coccineum: Genomic Comparison of Closely Related Tanacetum-Family Plants.</title>
        <authorList>
            <person name="Yamashiro T."/>
            <person name="Shiraishi A."/>
            <person name="Nakayama K."/>
            <person name="Satake H."/>
        </authorList>
    </citation>
    <scope>NUCLEOTIDE SEQUENCE</scope>
</reference>
<feature type="region of interest" description="Disordered" evidence="1">
    <location>
        <begin position="670"/>
        <end position="728"/>
    </location>
</feature>
<evidence type="ECO:0000313" key="2">
    <source>
        <dbReference type="EMBL" id="GJT49069.1"/>
    </source>
</evidence>
<feature type="region of interest" description="Disordered" evidence="1">
    <location>
        <begin position="143"/>
        <end position="169"/>
    </location>
</feature>
<accession>A0ABQ5EDS6</accession>
<evidence type="ECO:0000256" key="1">
    <source>
        <dbReference type="SAM" id="MobiDB-lite"/>
    </source>
</evidence>
<sequence>MSITKEQQQALDDALVPREQRLRIGNCNYRLSTTFKPKEPTFQVALDVLSLTPFYQAFLISANVPAIYVHEFWATVSFHKHNIKFKLNKKSHSFDLETFRDMLQICPKLPGQKFEDPSFEEEILAFIRELSYSRNIKSLLDVKEKSEQAPKASPGKRLKATAKVAKSRKNKLPAKGLEVLSEMALSEAEQMKIAIERSKTQLHNSHASSSGAHEGTGVTPRVPDVPTYCSDDEQISWKSSDEDDDDEVSMSKDDDDNADDEDDDDQDDDNEQTESDNDGDDFVHPKFSTHDEEERQDEEDKDEEYSSQRVHTPSHTKSTDDEAYDEVTQGGNDEEEKLDEEEPNEEEEVDEMYRDVNINLERRDTEMTDAPQTNVQATQVIKDTHVIMTTVTLEVQHQSSSVSSGFISQMLNPNQDTGTNSILNQNTQLHTHVNVPVSAVEIPPSSATTLPRPPIPLIQHLQQTPVFTSTIVPSTSLQNLPTFASLFKFKDRVKSLEKYFSEFKQTSQFAEAVSSIPGIVDNYLASKLKDVVDVSVQLKLDRLREEAQAENQDFLNKIDENMKKVIKEQVKAQVKEQINKILPRIEKSVNEQLEAKVMIRSSNEAKTSHVVAANLSKLELKKILIDKMENNKSIDRSIQQKTLYKALVDAYETDKDILETYGDVVTFKRQPESTSASKDKTSKSIGSSKEGSKSSKFAQEQVHTDKDLEEPTHQEFETGFTEEQPVDETSQLPDWKFARDVYSRHRIIAITKLKIVEWQNYKHLDWITIRKLKNLTIEERQALGVKLRMFTRSIVIRRRVEDLQLGVESYQKKINLIKPDTYRSDLKRKTTYIAYSNPRSFIYQNKDKKNRLMRIDELPKFSDGTLNDGRTALDDIMKRIRMEYLPQTFWRNVDMERAGAMIQAIDQQLKNRRIMRSLEKFVGGRPSAAGKDHMIYHMITERFYRKISTRYCRVLRNDTKEKSEIGIKRPEIELTLDKTLRGVEE</sequence>
<feature type="compositionally biased region" description="Acidic residues" evidence="1">
    <location>
        <begin position="332"/>
        <end position="350"/>
    </location>
</feature>
<feature type="compositionally biased region" description="Polar residues" evidence="1">
    <location>
        <begin position="307"/>
        <end position="316"/>
    </location>
</feature>
<dbReference type="Proteomes" id="UP001151760">
    <property type="component" value="Unassembled WGS sequence"/>
</dbReference>
<feature type="compositionally biased region" description="Acidic residues" evidence="1">
    <location>
        <begin position="241"/>
        <end position="280"/>
    </location>
</feature>
<protein>
    <submittedName>
        <fullName evidence="2">Uncharacterized protein</fullName>
    </submittedName>
</protein>
<feature type="compositionally biased region" description="Polar residues" evidence="1">
    <location>
        <begin position="201"/>
        <end position="211"/>
    </location>
</feature>
<gene>
    <name evidence="2" type="ORF">Tco_0975226</name>
</gene>
<reference evidence="2" key="2">
    <citation type="submission" date="2022-01" db="EMBL/GenBank/DDBJ databases">
        <authorList>
            <person name="Yamashiro T."/>
            <person name="Shiraishi A."/>
            <person name="Satake H."/>
            <person name="Nakayama K."/>
        </authorList>
    </citation>
    <scope>NUCLEOTIDE SEQUENCE</scope>
</reference>
<dbReference type="EMBL" id="BQNB010016207">
    <property type="protein sequence ID" value="GJT49069.1"/>
    <property type="molecule type" value="Genomic_DNA"/>
</dbReference>
<feature type="compositionally biased region" description="Basic and acidic residues" evidence="1">
    <location>
        <begin position="702"/>
        <end position="716"/>
    </location>
</feature>
<evidence type="ECO:0000313" key="3">
    <source>
        <dbReference type="Proteomes" id="UP001151760"/>
    </source>
</evidence>
<organism evidence="2 3">
    <name type="scientific">Tanacetum coccineum</name>
    <dbReference type="NCBI Taxonomy" id="301880"/>
    <lineage>
        <taxon>Eukaryota</taxon>
        <taxon>Viridiplantae</taxon>
        <taxon>Streptophyta</taxon>
        <taxon>Embryophyta</taxon>
        <taxon>Tracheophyta</taxon>
        <taxon>Spermatophyta</taxon>
        <taxon>Magnoliopsida</taxon>
        <taxon>eudicotyledons</taxon>
        <taxon>Gunneridae</taxon>
        <taxon>Pentapetalae</taxon>
        <taxon>asterids</taxon>
        <taxon>campanulids</taxon>
        <taxon>Asterales</taxon>
        <taxon>Asteraceae</taxon>
        <taxon>Asteroideae</taxon>
        <taxon>Anthemideae</taxon>
        <taxon>Anthemidinae</taxon>
        <taxon>Tanacetum</taxon>
    </lineage>
</organism>
<keyword evidence="3" id="KW-1185">Reference proteome</keyword>
<comment type="caution">
    <text evidence="2">The sequence shown here is derived from an EMBL/GenBank/DDBJ whole genome shotgun (WGS) entry which is preliminary data.</text>
</comment>
<name>A0ABQ5EDS6_9ASTR</name>